<name>A0A8S5TYL4_9CAUD</name>
<dbReference type="InterPro" id="IPR036397">
    <property type="entry name" value="RNaseH_sf"/>
</dbReference>
<dbReference type="GO" id="GO:0003676">
    <property type="term" value="F:nucleic acid binding"/>
    <property type="evidence" value="ECO:0007669"/>
    <property type="project" value="InterPro"/>
</dbReference>
<dbReference type="SUPFAM" id="SSF53098">
    <property type="entry name" value="Ribonuclease H-like"/>
    <property type="match status" value="1"/>
</dbReference>
<evidence type="ECO:0000313" key="1">
    <source>
        <dbReference type="EMBL" id="DAF87293.1"/>
    </source>
</evidence>
<dbReference type="InterPro" id="IPR012337">
    <property type="entry name" value="RNaseH-like_sf"/>
</dbReference>
<sequence>MRLLALDQSLNTTGVAVFDNDEILNCGAFTIHSNQELGKRLTGFLYELDDLYGTYHFDGIVYEDIQLQMGNVETYKKLAYVQAMILFWCEKHEKNLYCLSPSHWRKVLKDKYGMSWGRKRAEQKQTAIDFIQEHYEKEVDSDTADAICIGCAANIEINRTESAF</sequence>
<protein>
    <submittedName>
        <fullName evidence="1">RuvC</fullName>
    </submittedName>
</protein>
<accession>A0A8S5TYL4</accession>
<dbReference type="EMBL" id="BK015962">
    <property type="protein sequence ID" value="DAF87293.1"/>
    <property type="molecule type" value="Genomic_DNA"/>
</dbReference>
<organism evidence="1">
    <name type="scientific">Siphoviridae sp. ctnPP24</name>
    <dbReference type="NCBI Taxonomy" id="2825662"/>
    <lineage>
        <taxon>Viruses</taxon>
        <taxon>Duplodnaviria</taxon>
        <taxon>Heunggongvirae</taxon>
        <taxon>Uroviricota</taxon>
        <taxon>Caudoviricetes</taxon>
    </lineage>
</organism>
<reference evidence="1" key="1">
    <citation type="journal article" date="2021" name="Proc. Natl. Acad. Sci. U.S.A.">
        <title>A Catalog of Tens of Thousands of Viruses from Human Metagenomes Reveals Hidden Associations with Chronic Diseases.</title>
        <authorList>
            <person name="Tisza M.J."/>
            <person name="Buck C.B."/>
        </authorList>
    </citation>
    <scope>NUCLEOTIDE SEQUENCE</scope>
    <source>
        <strain evidence="1">CtnPP24</strain>
    </source>
</reference>
<proteinExistence type="predicted"/>
<dbReference type="Gene3D" id="3.30.420.10">
    <property type="entry name" value="Ribonuclease H-like superfamily/Ribonuclease H"/>
    <property type="match status" value="1"/>
</dbReference>